<comment type="caution">
    <text evidence="4">The sequence shown here is derived from an EMBL/GenBank/DDBJ whole genome shotgun (WGS) entry which is preliminary data.</text>
</comment>
<dbReference type="Proteomes" id="UP000237718">
    <property type="component" value="Unassembled WGS sequence"/>
</dbReference>
<dbReference type="Gene3D" id="3.10.580.10">
    <property type="entry name" value="CBS-domain"/>
    <property type="match status" value="1"/>
</dbReference>
<evidence type="ECO:0000259" key="3">
    <source>
        <dbReference type="PROSITE" id="PS51371"/>
    </source>
</evidence>
<dbReference type="InterPro" id="IPR000644">
    <property type="entry name" value="CBS_dom"/>
</dbReference>
<keyword evidence="2" id="KW-0472">Membrane</keyword>
<evidence type="ECO:0000256" key="1">
    <source>
        <dbReference type="PROSITE-ProRule" id="PRU00703"/>
    </source>
</evidence>
<proteinExistence type="predicted"/>
<dbReference type="EMBL" id="PVUF01000046">
    <property type="protein sequence ID" value="PRZ41452.1"/>
    <property type="molecule type" value="Genomic_DNA"/>
</dbReference>
<dbReference type="SUPFAM" id="SSF54631">
    <property type="entry name" value="CBS-domain pair"/>
    <property type="match status" value="1"/>
</dbReference>
<feature type="transmembrane region" description="Helical" evidence="2">
    <location>
        <begin position="141"/>
        <end position="164"/>
    </location>
</feature>
<gene>
    <name evidence="4" type="ORF">CLV89_1464</name>
</gene>
<organism evidence="4 5">
    <name type="scientific">Tritonibacter scottomollicae</name>
    <name type="common">Epibacterium scottomollicae</name>
    <dbReference type="NCBI Taxonomy" id="483013"/>
    <lineage>
        <taxon>Bacteria</taxon>
        <taxon>Pseudomonadati</taxon>
        <taxon>Pseudomonadota</taxon>
        <taxon>Alphaproteobacteria</taxon>
        <taxon>Rhodobacterales</taxon>
        <taxon>Paracoccaceae</taxon>
        <taxon>Tritonibacter</taxon>
    </lineage>
</organism>
<reference evidence="4 5" key="1">
    <citation type="submission" date="2018-03" db="EMBL/GenBank/DDBJ databases">
        <title>Genomic Encyclopedia of Archaeal and Bacterial Type Strains, Phase II (KMG-II): from individual species to whole genera.</title>
        <authorList>
            <person name="Goeker M."/>
        </authorList>
    </citation>
    <scope>NUCLEOTIDE SEQUENCE [LARGE SCALE GENOMIC DNA]</scope>
    <source>
        <strain evidence="4 5">DSM 25328</strain>
    </source>
</reference>
<protein>
    <submittedName>
        <fullName evidence="4">Tryptophan synthase alpha chain</fullName>
    </submittedName>
</protein>
<feature type="transmembrane region" description="Helical" evidence="2">
    <location>
        <begin position="74"/>
        <end position="94"/>
    </location>
</feature>
<evidence type="ECO:0000313" key="5">
    <source>
        <dbReference type="Proteomes" id="UP000237718"/>
    </source>
</evidence>
<dbReference type="InterPro" id="IPR046342">
    <property type="entry name" value="CBS_dom_sf"/>
</dbReference>
<feature type="domain" description="CBS" evidence="3">
    <location>
        <begin position="311"/>
        <end position="368"/>
    </location>
</feature>
<dbReference type="OrthoDB" id="9811720at2"/>
<dbReference type="SMART" id="SM00116">
    <property type="entry name" value="CBS"/>
    <property type="match status" value="2"/>
</dbReference>
<dbReference type="InterPro" id="IPR058581">
    <property type="entry name" value="TM_HPP"/>
</dbReference>
<feature type="domain" description="CBS" evidence="3">
    <location>
        <begin position="239"/>
        <end position="297"/>
    </location>
</feature>
<keyword evidence="2" id="KW-0812">Transmembrane</keyword>
<dbReference type="RefSeq" id="WP_106165713.1">
    <property type="nucleotide sequence ID" value="NZ_PVUF01000046.1"/>
</dbReference>
<dbReference type="Pfam" id="PF04982">
    <property type="entry name" value="TM_HPP"/>
    <property type="match status" value="1"/>
</dbReference>
<feature type="transmembrane region" description="Helical" evidence="2">
    <location>
        <begin position="101"/>
        <end position="121"/>
    </location>
</feature>
<evidence type="ECO:0000256" key="2">
    <source>
        <dbReference type="SAM" id="Phobius"/>
    </source>
</evidence>
<accession>A0A2T0ZYM0</accession>
<keyword evidence="2" id="KW-1133">Transmembrane helix</keyword>
<dbReference type="Pfam" id="PF00571">
    <property type="entry name" value="CBS"/>
    <property type="match status" value="2"/>
</dbReference>
<dbReference type="InterPro" id="IPR007065">
    <property type="entry name" value="HPP"/>
</dbReference>
<evidence type="ECO:0000313" key="4">
    <source>
        <dbReference type="EMBL" id="PRZ41452.1"/>
    </source>
</evidence>
<dbReference type="PANTHER" id="PTHR33741:SF5">
    <property type="entry name" value="TRANSMEMBRANE PROTEIN DDB_G0269096-RELATED"/>
    <property type="match status" value="1"/>
</dbReference>
<keyword evidence="1" id="KW-0129">CBS domain</keyword>
<name>A0A2T0ZYM0_TRISK</name>
<dbReference type="PANTHER" id="PTHR33741">
    <property type="entry name" value="TRANSMEMBRANE PROTEIN DDB_G0269096-RELATED"/>
    <property type="match status" value="1"/>
</dbReference>
<dbReference type="PROSITE" id="PS51371">
    <property type="entry name" value="CBS"/>
    <property type="match status" value="2"/>
</dbReference>
<dbReference type="AlphaFoldDB" id="A0A2T0ZYM0"/>
<sequence>MQLKSNLLRHLSPALPPAQMRETLRAAAGAAAGIGVCALFALVWPEIAGVPMHLLAPLGASAVLIYAVPNSPLAQPWSAICGNVVSAVAAVAVLQAVPMPWGPTLAVAAAIIAMMIARALHPPGGAIALLAALDPVPVLDAGFAFAIVPVGLLTAALVLTGIMVNRVTGRKYPFRQSVETPVQPQEIRLGLSNDELEELLERFHQSTNIGVADLGRLLAAAEEEAAQHRFDGVICGSIMTQNLITVTPDVPAAQIAQLFRRHSVKSLPVVDAKENFVGLILQSDLIDALIRGGGRKFRPLRQGKLRAKHVMQPPAGSVPHDLPVGTLLNRLSQHGVQTVPITKDGRLAGTLTRTDIICLLLRGAQNRLAA</sequence>
<feature type="transmembrane region" description="Helical" evidence="2">
    <location>
        <begin position="24"/>
        <end position="43"/>
    </location>
</feature>